<accession>A0AAD8PN60</accession>
<reference evidence="2" key="1">
    <citation type="submission" date="2021-06" db="EMBL/GenBank/DDBJ databases">
        <title>Comparative genomics, transcriptomics and evolutionary studies reveal genomic signatures of adaptation to plant cell wall in hemibiotrophic fungi.</title>
        <authorList>
            <consortium name="DOE Joint Genome Institute"/>
            <person name="Baroncelli R."/>
            <person name="Diaz J.F."/>
            <person name="Benocci T."/>
            <person name="Peng M."/>
            <person name="Battaglia E."/>
            <person name="Haridas S."/>
            <person name="Andreopoulos W."/>
            <person name="Labutti K."/>
            <person name="Pangilinan J."/>
            <person name="Floch G.L."/>
            <person name="Makela M.R."/>
            <person name="Henrissat B."/>
            <person name="Grigoriev I.V."/>
            <person name="Crouch J.A."/>
            <person name="De Vries R.P."/>
            <person name="Sukno S.A."/>
            <person name="Thon M.R."/>
        </authorList>
    </citation>
    <scope>NUCLEOTIDE SEQUENCE</scope>
    <source>
        <strain evidence="2">CBS 125086</strain>
    </source>
</reference>
<feature type="non-terminal residue" evidence="2">
    <location>
        <position position="285"/>
    </location>
</feature>
<name>A0AAD8PN60_9PEZI</name>
<dbReference type="RefSeq" id="XP_060408430.1">
    <property type="nucleotide sequence ID" value="XM_060559118.1"/>
</dbReference>
<sequence length="285" mass="31535">MDVCGWMGACRVETGCRHSPSSAVPPRFDGLKLWPSSSYTPAAAVFSHRLPSINFPGSADEQSTDHHHHHRHSVSKTRTCSRVPPSTASSPNQRATHSLRPPATLIATSEDCRGGRPVGRESMWMSGRVRAWRAGSFPYMYQTDGRMNEWSAESLSRKSIIRMTGLPRTKITSSHPAGLTLRALHHRPTKHDRLRIEAAGISHALRRGGSVEAIHSRRYILSASFPQASRADVTWEYRVSSHHISYHHALVIVPPRPAPQSASTHPPQAVGALDVLRIENCYCLS</sequence>
<evidence type="ECO:0000256" key="1">
    <source>
        <dbReference type="SAM" id="MobiDB-lite"/>
    </source>
</evidence>
<dbReference type="EMBL" id="JAHLJV010000107">
    <property type="protein sequence ID" value="KAK1570294.1"/>
    <property type="molecule type" value="Genomic_DNA"/>
</dbReference>
<feature type="region of interest" description="Disordered" evidence="1">
    <location>
        <begin position="56"/>
        <end position="102"/>
    </location>
</feature>
<protein>
    <submittedName>
        <fullName evidence="2">Uncharacterized protein</fullName>
    </submittedName>
</protein>
<dbReference type="Proteomes" id="UP001230504">
    <property type="component" value="Unassembled WGS sequence"/>
</dbReference>
<keyword evidence="3" id="KW-1185">Reference proteome</keyword>
<dbReference type="AlphaFoldDB" id="A0AAD8PN60"/>
<feature type="compositionally biased region" description="Polar residues" evidence="1">
    <location>
        <begin position="76"/>
        <end position="96"/>
    </location>
</feature>
<organism evidence="2 3">
    <name type="scientific">Colletotrichum navitas</name>
    <dbReference type="NCBI Taxonomy" id="681940"/>
    <lineage>
        <taxon>Eukaryota</taxon>
        <taxon>Fungi</taxon>
        <taxon>Dikarya</taxon>
        <taxon>Ascomycota</taxon>
        <taxon>Pezizomycotina</taxon>
        <taxon>Sordariomycetes</taxon>
        <taxon>Hypocreomycetidae</taxon>
        <taxon>Glomerellales</taxon>
        <taxon>Glomerellaceae</taxon>
        <taxon>Colletotrichum</taxon>
        <taxon>Colletotrichum graminicola species complex</taxon>
    </lineage>
</organism>
<comment type="caution">
    <text evidence="2">The sequence shown here is derived from an EMBL/GenBank/DDBJ whole genome shotgun (WGS) entry which is preliminary data.</text>
</comment>
<evidence type="ECO:0000313" key="3">
    <source>
        <dbReference type="Proteomes" id="UP001230504"/>
    </source>
</evidence>
<gene>
    <name evidence="2" type="ORF">LY79DRAFT_570092</name>
</gene>
<dbReference type="GeneID" id="85443358"/>
<proteinExistence type="predicted"/>
<evidence type="ECO:0000313" key="2">
    <source>
        <dbReference type="EMBL" id="KAK1570294.1"/>
    </source>
</evidence>
<feature type="compositionally biased region" description="Basic residues" evidence="1">
    <location>
        <begin position="66"/>
        <end position="75"/>
    </location>
</feature>